<feature type="signal peptide" evidence="1">
    <location>
        <begin position="1"/>
        <end position="20"/>
    </location>
</feature>
<feature type="chain" id="PRO_5041363827" evidence="1">
    <location>
        <begin position="21"/>
        <end position="159"/>
    </location>
</feature>
<keyword evidence="3" id="KW-1185">Reference proteome</keyword>
<evidence type="ECO:0000256" key="1">
    <source>
        <dbReference type="SAM" id="SignalP"/>
    </source>
</evidence>
<reference evidence="2" key="2">
    <citation type="submission" date="2021-08" db="EMBL/GenBank/DDBJ databases">
        <authorList>
            <person name="Tani A."/>
            <person name="Ola A."/>
            <person name="Ogura Y."/>
            <person name="Katsura K."/>
            <person name="Hayashi T."/>
        </authorList>
    </citation>
    <scope>NUCLEOTIDE SEQUENCE</scope>
    <source>
        <strain evidence="2">NBRC 103626</strain>
    </source>
</reference>
<keyword evidence="1" id="KW-0732">Signal</keyword>
<proteinExistence type="predicted"/>
<sequence length="159" mass="17209">MSRTLFTLGLLVLAAHPAQANPAVDATKAGLCLELKVNDRSLPCNSDFRLVDDGTGEVSFVTGYGQGNARTVMALFTRQTPDLENAYGYALRLTAVTLMPTDRPDSQPLYPATGLCFMVEPNPVRAGARAVREDVVVMCSASLTDVAAPVRRIDWKFVF</sequence>
<dbReference type="RefSeq" id="WP_238302148.1">
    <property type="nucleotide sequence ID" value="NZ_BPQM01000032.1"/>
</dbReference>
<accession>A0AA37HN13</accession>
<dbReference type="AlphaFoldDB" id="A0AA37HN13"/>
<organism evidence="2 3">
    <name type="scientific">Methylobacterium gregans</name>
    <dbReference type="NCBI Taxonomy" id="374424"/>
    <lineage>
        <taxon>Bacteria</taxon>
        <taxon>Pseudomonadati</taxon>
        <taxon>Pseudomonadota</taxon>
        <taxon>Alphaproteobacteria</taxon>
        <taxon>Hyphomicrobiales</taxon>
        <taxon>Methylobacteriaceae</taxon>
        <taxon>Methylobacterium</taxon>
    </lineage>
</organism>
<reference evidence="2" key="1">
    <citation type="journal article" date="2016" name="Front. Microbiol.">
        <title>Genome Sequence of the Piezophilic, Mesophilic Sulfate-Reducing Bacterium Desulfovibrio indicus J2T.</title>
        <authorList>
            <person name="Cao J."/>
            <person name="Maignien L."/>
            <person name="Shao Z."/>
            <person name="Alain K."/>
            <person name="Jebbar M."/>
        </authorList>
    </citation>
    <scope>NUCLEOTIDE SEQUENCE</scope>
    <source>
        <strain evidence="2">NBRC 103626</strain>
    </source>
</reference>
<gene>
    <name evidence="2" type="ORF">NBEOAGPD_1655</name>
</gene>
<comment type="caution">
    <text evidence="2">The sequence shown here is derived from an EMBL/GenBank/DDBJ whole genome shotgun (WGS) entry which is preliminary data.</text>
</comment>
<dbReference type="EMBL" id="BPQM01000032">
    <property type="protein sequence ID" value="GJD78440.1"/>
    <property type="molecule type" value="Genomic_DNA"/>
</dbReference>
<name>A0AA37HN13_9HYPH</name>
<evidence type="ECO:0000313" key="2">
    <source>
        <dbReference type="EMBL" id="GJD78440.1"/>
    </source>
</evidence>
<evidence type="ECO:0000313" key="3">
    <source>
        <dbReference type="Proteomes" id="UP001055108"/>
    </source>
</evidence>
<dbReference type="Proteomes" id="UP001055108">
    <property type="component" value="Unassembled WGS sequence"/>
</dbReference>
<protein>
    <submittedName>
        <fullName evidence="2">Uncharacterized protein</fullName>
    </submittedName>
</protein>